<evidence type="ECO:0000313" key="1">
    <source>
        <dbReference type="EMBL" id="QIV87444.1"/>
    </source>
</evidence>
<dbReference type="Proteomes" id="UP000502331">
    <property type="component" value="Chromosome"/>
</dbReference>
<proteinExistence type="predicted"/>
<keyword evidence="2" id="KW-1185">Reference proteome</keyword>
<gene>
    <name evidence="1" type="ORF">D3791_10120</name>
</gene>
<reference evidence="1 2" key="1">
    <citation type="submission" date="2018-09" db="EMBL/GenBank/DDBJ databases">
        <title>Glutamicibacter mishrai S5-52T (LMG 29155T = KCTC 39846T).</title>
        <authorList>
            <person name="Das S.K."/>
        </authorList>
    </citation>
    <scope>NUCLEOTIDE SEQUENCE [LARGE SCALE GENOMIC DNA]</scope>
    <source>
        <strain evidence="1 2">S5-52</strain>
    </source>
</reference>
<protein>
    <submittedName>
        <fullName evidence="1">Uncharacterized protein</fullName>
    </submittedName>
</protein>
<dbReference type="EMBL" id="CP032549">
    <property type="protein sequence ID" value="QIV87444.1"/>
    <property type="molecule type" value="Genomic_DNA"/>
</dbReference>
<organism evidence="1 2">
    <name type="scientific">Glutamicibacter mishrai</name>
    <dbReference type="NCBI Taxonomy" id="1775880"/>
    <lineage>
        <taxon>Bacteria</taxon>
        <taxon>Bacillati</taxon>
        <taxon>Actinomycetota</taxon>
        <taxon>Actinomycetes</taxon>
        <taxon>Micrococcales</taxon>
        <taxon>Micrococcaceae</taxon>
        <taxon>Glutamicibacter</taxon>
    </lineage>
</organism>
<sequence length="71" mass="7546">MPVVSADELEVIVVSSRDIGGEFFNEAESPRHERDEGFIADSRGEVSGVLEAVGEQIAGSIFLPRGGFGHS</sequence>
<accession>A0A6H0SJE6</accession>
<dbReference type="AlphaFoldDB" id="A0A6H0SJE6"/>
<name>A0A6H0SJE6_9MICC</name>
<evidence type="ECO:0000313" key="2">
    <source>
        <dbReference type="Proteomes" id="UP000502331"/>
    </source>
</evidence>